<accession>A0ACA9JWH7</accession>
<name>A0ACA9JWH7_9GLOM</name>
<evidence type="ECO:0000313" key="1">
    <source>
        <dbReference type="EMBL" id="CAG8440033.1"/>
    </source>
</evidence>
<dbReference type="EMBL" id="CAJVPT010000175">
    <property type="protein sequence ID" value="CAG8440033.1"/>
    <property type="molecule type" value="Genomic_DNA"/>
</dbReference>
<comment type="caution">
    <text evidence="1">The sequence shown here is derived from an EMBL/GenBank/DDBJ whole genome shotgun (WGS) entry which is preliminary data.</text>
</comment>
<organism evidence="1 2">
    <name type="scientific">Acaulospora colombiana</name>
    <dbReference type="NCBI Taxonomy" id="27376"/>
    <lineage>
        <taxon>Eukaryota</taxon>
        <taxon>Fungi</taxon>
        <taxon>Fungi incertae sedis</taxon>
        <taxon>Mucoromycota</taxon>
        <taxon>Glomeromycotina</taxon>
        <taxon>Glomeromycetes</taxon>
        <taxon>Diversisporales</taxon>
        <taxon>Acaulosporaceae</taxon>
        <taxon>Acaulospora</taxon>
    </lineage>
</organism>
<sequence length="667" mass="77625">MEPYAISNNSHFYIANKKMIVQDFIRESWDKDLGVLNKYPHGEKVKNLQDNLAKKRPKEDGSFINERWEQGRWKLKIESHNILLTNEKTDPKGRDVYMHQAKDHDVHMHDDKDIKKARKKRDVGREKEGSHNGKADATKYISEVKVLENEDLLMTTIIGVLIWTVKCVKAAGDSKDNVDEDSEESKIDDEIKNEIRLRYFWTWYDEENVEWDSHLRLPPADFELYLPSPDFDFIIQNQDTYAVGSEKKSPFFKELIADYSTDRFKLDLYGNRLLEMLVDNNENDLIEELIESIKEMTIDNHTKHFVSNIRLLNIIACNFVKLSNQYPNISNRILSLVAFFAPGDQTSPGVVNHYSTSRHHQHLDAFPEISSINLLTPVKRFFNYLSRPKKFFIEGFSQEEGKLTIKLTFPLPNFVSYPSEYNTYSELISPQHSPFTDYDKTQLYKWWNVDNYSLTTPSNSSDPNNPWNLATKLYSVSDGTINETSSLVELPSESTNMFSMLDTSILAVYLMLTGDSSPISSSSLTENITLVIIIVTFSFFTTIYLMNLFIGLLSNAIGETSNYESFLLLKADVLAEIELFYMLPRQRRKHDWFPEFFFYEAEVSKLKDIIISMQNHTYEGLNPPYIPKRLFDLIHVHTKNEFGGNDFEKLMQKIENIEKKIESIEKE</sequence>
<proteinExistence type="predicted"/>
<dbReference type="Proteomes" id="UP000789525">
    <property type="component" value="Unassembled WGS sequence"/>
</dbReference>
<gene>
    <name evidence="1" type="ORF">ACOLOM_LOCUS163</name>
</gene>
<reference evidence="1" key="1">
    <citation type="submission" date="2021-06" db="EMBL/GenBank/DDBJ databases">
        <authorList>
            <person name="Kallberg Y."/>
            <person name="Tangrot J."/>
            <person name="Rosling A."/>
        </authorList>
    </citation>
    <scope>NUCLEOTIDE SEQUENCE</scope>
    <source>
        <strain evidence="1">CL356</strain>
    </source>
</reference>
<evidence type="ECO:0000313" key="2">
    <source>
        <dbReference type="Proteomes" id="UP000789525"/>
    </source>
</evidence>
<protein>
    <submittedName>
        <fullName evidence="1">6112_t:CDS:1</fullName>
    </submittedName>
</protein>
<keyword evidence="2" id="KW-1185">Reference proteome</keyword>